<proteinExistence type="predicted"/>
<evidence type="ECO:0000313" key="1">
    <source>
        <dbReference type="EMBL" id="MBX50784.1"/>
    </source>
</evidence>
<dbReference type="EMBL" id="GGEC01070300">
    <property type="protein sequence ID" value="MBX50784.1"/>
    <property type="molecule type" value="Transcribed_RNA"/>
</dbReference>
<protein>
    <submittedName>
        <fullName evidence="1">Uncharacterized protein</fullName>
    </submittedName>
</protein>
<name>A0A2P2P7Q0_RHIMU</name>
<organism evidence="1">
    <name type="scientific">Rhizophora mucronata</name>
    <name type="common">Asiatic mangrove</name>
    <dbReference type="NCBI Taxonomy" id="61149"/>
    <lineage>
        <taxon>Eukaryota</taxon>
        <taxon>Viridiplantae</taxon>
        <taxon>Streptophyta</taxon>
        <taxon>Embryophyta</taxon>
        <taxon>Tracheophyta</taxon>
        <taxon>Spermatophyta</taxon>
        <taxon>Magnoliopsida</taxon>
        <taxon>eudicotyledons</taxon>
        <taxon>Gunneridae</taxon>
        <taxon>Pentapetalae</taxon>
        <taxon>rosids</taxon>
        <taxon>fabids</taxon>
        <taxon>Malpighiales</taxon>
        <taxon>Rhizophoraceae</taxon>
        <taxon>Rhizophora</taxon>
    </lineage>
</organism>
<accession>A0A2P2P7Q0</accession>
<reference evidence="1" key="1">
    <citation type="submission" date="2018-02" db="EMBL/GenBank/DDBJ databases">
        <title>Rhizophora mucronata_Transcriptome.</title>
        <authorList>
            <person name="Meera S.P."/>
            <person name="Sreeshan A."/>
            <person name="Augustine A."/>
        </authorList>
    </citation>
    <scope>NUCLEOTIDE SEQUENCE</scope>
    <source>
        <tissue evidence="1">Leaf</tissue>
    </source>
</reference>
<sequence>MYAMWMLTL</sequence>